<protein>
    <submittedName>
        <fullName evidence="3">DUF2147 domain-containing protein</fullName>
    </submittedName>
</protein>
<dbReference type="Proteomes" id="UP001556118">
    <property type="component" value="Unassembled WGS sequence"/>
</dbReference>
<sequence length="144" mass="15685">MRITIPTAMALVAATLVGTPAFAAGPESVLGHWRTPAKNGHVEITRCGESVCGRLIESDNIRANPELRDANNKNEAKRDRRLKNLQILGGFKGEAKQWTGGTIYNPEDGGTYKATITPAGANTLKLKGCIVWPLCKTQTWTRIR</sequence>
<feature type="chain" id="PRO_5046593546" evidence="1">
    <location>
        <begin position="24"/>
        <end position="144"/>
    </location>
</feature>
<gene>
    <name evidence="3" type="ORF">ABUH87_16615</name>
</gene>
<dbReference type="PANTHER" id="PTHR36919:SF2">
    <property type="entry name" value="BLL6627 PROTEIN"/>
    <property type="match status" value="1"/>
</dbReference>
<evidence type="ECO:0000259" key="2">
    <source>
        <dbReference type="Pfam" id="PF09917"/>
    </source>
</evidence>
<dbReference type="EMBL" id="JBFNXR010000054">
    <property type="protein sequence ID" value="MEW9856753.1"/>
    <property type="molecule type" value="Genomic_DNA"/>
</dbReference>
<keyword evidence="4" id="KW-1185">Reference proteome</keyword>
<dbReference type="Pfam" id="PF09917">
    <property type="entry name" value="DUF2147"/>
    <property type="match status" value="1"/>
</dbReference>
<accession>A0ABV3RG35</accession>
<name>A0ABV3RG35_9SPHN</name>
<comment type="caution">
    <text evidence="3">The sequence shown here is derived from an EMBL/GenBank/DDBJ whole genome shotgun (WGS) entry which is preliminary data.</text>
</comment>
<feature type="domain" description="DUF2147" evidence="2">
    <location>
        <begin position="31"/>
        <end position="142"/>
    </location>
</feature>
<evidence type="ECO:0000313" key="4">
    <source>
        <dbReference type="Proteomes" id="UP001556118"/>
    </source>
</evidence>
<evidence type="ECO:0000256" key="1">
    <source>
        <dbReference type="SAM" id="SignalP"/>
    </source>
</evidence>
<keyword evidence="1" id="KW-0732">Signal</keyword>
<dbReference type="PANTHER" id="PTHR36919">
    <property type="entry name" value="BLR1215 PROTEIN"/>
    <property type="match status" value="1"/>
</dbReference>
<evidence type="ECO:0000313" key="3">
    <source>
        <dbReference type="EMBL" id="MEW9856753.1"/>
    </source>
</evidence>
<dbReference type="InterPro" id="IPR019223">
    <property type="entry name" value="DUF2147"/>
</dbReference>
<dbReference type="RefSeq" id="WP_367775234.1">
    <property type="nucleotide sequence ID" value="NZ_JBFNXR010000054.1"/>
</dbReference>
<proteinExistence type="predicted"/>
<feature type="signal peptide" evidence="1">
    <location>
        <begin position="1"/>
        <end position="23"/>
    </location>
</feature>
<organism evidence="3 4">
    <name type="scientific">Novosphingobium rhizovicinum</name>
    <dbReference type="NCBI Taxonomy" id="3228928"/>
    <lineage>
        <taxon>Bacteria</taxon>
        <taxon>Pseudomonadati</taxon>
        <taxon>Pseudomonadota</taxon>
        <taxon>Alphaproteobacteria</taxon>
        <taxon>Sphingomonadales</taxon>
        <taxon>Sphingomonadaceae</taxon>
        <taxon>Novosphingobium</taxon>
    </lineage>
</organism>
<dbReference type="Gene3D" id="2.40.128.520">
    <property type="match status" value="1"/>
</dbReference>
<reference evidence="3 4" key="1">
    <citation type="submission" date="2024-06" db="EMBL/GenBank/DDBJ databases">
        <title>Novosphingobium rhizovicinus M1R2S20.</title>
        <authorList>
            <person name="Sun J.-Q."/>
        </authorList>
    </citation>
    <scope>NUCLEOTIDE SEQUENCE [LARGE SCALE GENOMIC DNA]</scope>
    <source>
        <strain evidence="3 4">M1R2S20</strain>
    </source>
</reference>